<dbReference type="AlphaFoldDB" id="A0A9J7KG43"/>
<feature type="disulfide bond" evidence="9">
    <location>
        <begin position="340"/>
        <end position="350"/>
    </location>
</feature>
<feature type="domain" description="SRCR" evidence="13">
    <location>
        <begin position="7"/>
        <end position="107"/>
    </location>
</feature>
<dbReference type="InterPro" id="IPR008979">
    <property type="entry name" value="Galactose-bd-like_sf"/>
</dbReference>
<feature type="domain" description="SRCR" evidence="13">
    <location>
        <begin position="168"/>
        <end position="268"/>
    </location>
</feature>
<evidence type="ECO:0000256" key="10">
    <source>
        <dbReference type="SAM" id="MobiDB-lite"/>
    </source>
</evidence>
<evidence type="ECO:0000313" key="14">
    <source>
        <dbReference type="Proteomes" id="UP000001554"/>
    </source>
</evidence>
<protein>
    <submittedName>
        <fullName evidence="15">Deleted in malignant brain tumors 1 protein-like</fullName>
    </submittedName>
</protein>
<evidence type="ECO:0000313" key="15">
    <source>
        <dbReference type="RefSeq" id="XP_035657358.1"/>
    </source>
</evidence>
<dbReference type="SMART" id="SM00042">
    <property type="entry name" value="CUB"/>
    <property type="match status" value="1"/>
</dbReference>
<evidence type="ECO:0000259" key="11">
    <source>
        <dbReference type="PROSITE" id="PS01180"/>
    </source>
</evidence>
<dbReference type="PROSITE" id="PS50041">
    <property type="entry name" value="C_TYPE_LECTIN_2"/>
    <property type="match status" value="1"/>
</dbReference>
<dbReference type="FunFam" id="2.60.120.260:FF:000105">
    <property type="entry name" value="Sushi, von Willebrand factor type A, EGF and pentraxin domain-containing protein 1"/>
    <property type="match status" value="1"/>
</dbReference>
<dbReference type="Gene3D" id="3.10.100.10">
    <property type="entry name" value="Mannose-Binding Protein A, subunit A"/>
    <property type="match status" value="1"/>
</dbReference>
<feature type="disulfide bond" evidence="9">
    <location>
        <begin position="193"/>
        <end position="257"/>
    </location>
</feature>
<reference evidence="14" key="1">
    <citation type="journal article" date="2020" name="Nat. Ecol. Evol.">
        <title>Deeply conserved synteny resolves early events in vertebrate evolution.</title>
        <authorList>
            <person name="Simakov O."/>
            <person name="Marletaz F."/>
            <person name="Yue J.X."/>
            <person name="O'Connell B."/>
            <person name="Jenkins J."/>
            <person name="Brandt A."/>
            <person name="Calef R."/>
            <person name="Tung C.H."/>
            <person name="Huang T.K."/>
            <person name="Schmutz J."/>
            <person name="Satoh N."/>
            <person name="Yu J.K."/>
            <person name="Putnam N.H."/>
            <person name="Green R.E."/>
            <person name="Rokhsar D.S."/>
        </authorList>
    </citation>
    <scope>NUCLEOTIDE SEQUENCE [LARGE SCALE GENOMIC DNA]</scope>
    <source>
        <strain evidence="14">S238N-H82</strain>
    </source>
</reference>
<feature type="domain" description="SRCR" evidence="13">
    <location>
        <begin position="271"/>
        <end position="371"/>
    </location>
</feature>
<evidence type="ECO:0000259" key="13">
    <source>
        <dbReference type="PROSITE" id="PS50287"/>
    </source>
</evidence>
<dbReference type="SUPFAM" id="SSF56487">
    <property type="entry name" value="SRCR-like"/>
    <property type="match status" value="4"/>
</dbReference>
<dbReference type="GO" id="GO:0016020">
    <property type="term" value="C:membrane"/>
    <property type="evidence" value="ECO:0007669"/>
    <property type="project" value="InterPro"/>
</dbReference>
<dbReference type="PROSITE" id="PS01180">
    <property type="entry name" value="CUB"/>
    <property type="match status" value="1"/>
</dbReference>
<feature type="disulfide bond" evidence="9">
    <location>
        <begin position="622"/>
        <end position="683"/>
    </location>
</feature>
<evidence type="ECO:0000256" key="6">
    <source>
        <dbReference type="ARBA" id="ARBA00023157"/>
    </source>
</evidence>
<dbReference type="InterPro" id="IPR016186">
    <property type="entry name" value="C-type_lectin-like/link_sf"/>
</dbReference>
<reference evidence="15" key="2">
    <citation type="submission" date="2025-08" db="UniProtKB">
        <authorList>
            <consortium name="RefSeq"/>
        </authorList>
    </citation>
    <scope>IDENTIFICATION</scope>
    <source>
        <strain evidence="15">S238N-H82</strain>
        <tissue evidence="15">Testes</tissue>
    </source>
</reference>
<dbReference type="Gene3D" id="2.60.120.260">
    <property type="entry name" value="Galactose-binding domain-like"/>
    <property type="match status" value="1"/>
</dbReference>
<dbReference type="Gene3D" id="3.10.250.10">
    <property type="entry name" value="SRCR-like domain"/>
    <property type="match status" value="4"/>
</dbReference>
<feature type="disulfide bond" evidence="9">
    <location>
        <begin position="206"/>
        <end position="267"/>
    </location>
</feature>
<dbReference type="InterPro" id="IPR036772">
    <property type="entry name" value="SRCR-like_dom_sf"/>
</dbReference>
<dbReference type="Gene3D" id="2.60.120.290">
    <property type="entry name" value="Spermadhesin, CUB domain"/>
    <property type="match status" value="1"/>
</dbReference>
<comment type="caution">
    <text evidence="8">Lacks conserved residue(s) required for the propagation of feature annotation.</text>
</comment>
<dbReference type="SMART" id="SM00202">
    <property type="entry name" value="SR"/>
    <property type="match status" value="4"/>
</dbReference>
<dbReference type="InterPro" id="IPR036383">
    <property type="entry name" value="TSP1_rpt_sf"/>
</dbReference>
<dbReference type="PANTHER" id="PTHR48071:SF24">
    <property type="entry name" value="DELETED IN MALIGNANT BRAIN TUMORS 1 PROTEIN-LIKE"/>
    <property type="match status" value="1"/>
</dbReference>
<keyword evidence="6 9" id="KW-1015">Disulfide bond</keyword>
<dbReference type="Pfam" id="PF00059">
    <property type="entry name" value="Lectin_C"/>
    <property type="match status" value="1"/>
</dbReference>
<evidence type="ECO:0000256" key="8">
    <source>
        <dbReference type="PROSITE-ProRule" id="PRU00059"/>
    </source>
</evidence>
<sequence>MSSFSDVRLVGGSSSSEGRVEVYHDGQWGTVCDDRFDMSDANVVCRQLGYGGAVEVRGSAAFGEGEGPIWLDDVACEGSETSIEDCGHRGWGLENCVHLEDVGVVCSGVDGGWTSWSPWSACSVTCGVGEQTRDRSCTNPAPAHGGADCYGQTQKTQTCYTMVSCPGIRLVGGSSFSEGRVEVYHDGQWGTVCDDDFDMNDAHVICRQLGYVSAAEVRPGAAFGAGSGEIWLDDVACEGSETSIEHCSHRGWGIENCGHSEDSGVVCSQGIRLVGGSSSSEGRVEVYHDGQWGTVCDDAFGMDDAHVVCRQLGYGSAFEVRTRAAFGEGSGEIWLDNVACEGSETSIEHCSHRGWGIENCGHSEDVGVVCSDGAAVNIARGKTAYQTSSQGYWIPTTGEVFSGEAGLAVDGNTNGNYSENTCTQTKWEANPAWWVDLGQSYVINSVVIFNRLDCCSDRLNPFNIHIGDSGTVTANPKCGGDHRIDLGQPSISVSCRGMMGRYVGIRLIGSHRVMSLCEVQVFSPVDGGWTDWSPWSACSVTCGVGEQTRDRSCTNPAPAHGGADCDGLAYNRQACDTMVSCPDIRLVGGSSSMEGRVEVYHDGQWGTVCDDGFGINDAHVVCRQLGYGRAAEVRRAAAFGAGSGPIWLDDVACEGSETSIEHCDHNGGGKHDCGHTEDVGVVCLGPTTEVPTTPRHTTFLTSTEVLSQTTSMHIPSSAQPTQRPTYPETTVSQHIMRAQTKVPQPTTRPTHPETTVSQHVMPTQTTHVKRTQTTAPQPTQRKTLPWTAVSQHVKRTQTTVPQPTQHPTYPGTTVSQSTAHQTTWLAGCEISGYINFNGVCYKDFSDVKVSYAAARRRCAEDGALLAMPKDRRINDFISAFYRTYGGIWLGLTDADREGRWVFEDGTSLASTGFSNWDYGEPNNHRFGTEDCAEMLELSYEWNDVGCYQPLGFICQLDTAATTIAPATSAHATSAPTTSAPGCGGILAAPPGGTVTSPNYPSNYGDRATCEWTITVAEGSVVLLTFDSFSLEEGYDYLTIYDGGSDTAPRLRR</sequence>
<keyword evidence="3" id="KW-0732">Signal</keyword>
<keyword evidence="14" id="KW-1185">Reference proteome</keyword>
<feature type="compositionally biased region" description="Low complexity" evidence="10">
    <location>
        <begin position="796"/>
        <end position="808"/>
    </location>
</feature>
<dbReference type="FunFam" id="3.10.250.10:FF:000006">
    <property type="entry name" value="neurotrypsin isoform X2"/>
    <property type="match status" value="3"/>
</dbReference>
<feature type="region of interest" description="Disordered" evidence="10">
    <location>
        <begin position="794"/>
        <end position="814"/>
    </location>
</feature>
<feature type="disulfide bond" evidence="9">
    <location>
        <begin position="296"/>
        <end position="360"/>
    </location>
</feature>
<evidence type="ECO:0000256" key="5">
    <source>
        <dbReference type="ARBA" id="ARBA00022837"/>
    </source>
</evidence>
<dbReference type="RefSeq" id="XP_035657358.1">
    <property type="nucleotide sequence ID" value="XM_035801465.1"/>
</dbReference>
<dbReference type="SUPFAM" id="SSF49854">
    <property type="entry name" value="Spermadhesin, CUB domain"/>
    <property type="match status" value="1"/>
</dbReference>
<dbReference type="SUPFAM" id="SSF82895">
    <property type="entry name" value="TSP-1 type 1 repeat"/>
    <property type="match status" value="2"/>
</dbReference>
<organism evidence="14 15">
    <name type="scientific">Branchiostoma floridae</name>
    <name type="common">Florida lancelet</name>
    <name type="synonym">Amphioxus</name>
    <dbReference type="NCBI Taxonomy" id="7739"/>
    <lineage>
        <taxon>Eukaryota</taxon>
        <taxon>Metazoa</taxon>
        <taxon>Chordata</taxon>
        <taxon>Cephalochordata</taxon>
        <taxon>Leptocardii</taxon>
        <taxon>Amphioxiformes</taxon>
        <taxon>Branchiostomatidae</taxon>
        <taxon>Branchiostoma</taxon>
    </lineage>
</organism>
<evidence type="ECO:0000256" key="4">
    <source>
        <dbReference type="ARBA" id="ARBA00022737"/>
    </source>
</evidence>
<dbReference type="Pfam" id="PF00530">
    <property type="entry name" value="SRCR"/>
    <property type="match status" value="4"/>
</dbReference>
<keyword evidence="7" id="KW-0325">Glycoprotein</keyword>
<dbReference type="InterPro" id="IPR000884">
    <property type="entry name" value="TSP1_rpt"/>
</dbReference>
<dbReference type="PROSITE" id="PS50092">
    <property type="entry name" value="TSP1"/>
    <property type="match status" value="2"/>
</dbReference>
<comment type="similarity">
    <text evidence="1">Belongs to the DMBT1 family.</text>
</comment>
<dbReference type="PROSITE" id="PS50287">
    <property type="entry name" value="SRCR_2"/>
    <property type="match status" value="4"/>
</dbReference>
<dbReference type="SUPFAM" id="SSF49785">
    <property type="entry name" value="Galactose-binding domain-like"/>
    <property type="match status" value="1"/>
</dbReference>
<dbReference type="InterPro" id="IPR035914">
    <property type="entry name" value="Sperma_CUB_dom_sf"/>
</dbReference>
<accession>A0A9J7KG43</accession>
<dbReference type="FunFam" id="3.10.250.10:FF:000011">
    <property type="entry name" value="Scavenger receptor class A member 5"/>
    <property type="match status" value="1"/>
</dbReference>
<dbReference type="PANTHER" id="PTHR48071">
    <property type="entry name" value="SRCR DOMAIN-CONTAINING PROTEIN"/>
    <property type="match status" value="1"/>
</dbReference>
<dbReference type="OrthoDB" id="536948at2759"/>
<feature type="domain" description="C-type lectin" evidence="12">
    <location>
        <begin position="836"/>
        <end position="955"/>
    </location>
</feature>
<dbReference type="GeneID" id="118403029"/>
<dbReference type="PRINTS" id="PR01705">
    <property type="entry name" value="TSP1REPEAT"/>
</dbReference>
<dbReference type="KEGG" id="bfo:118403029"/>
<feature type="disulfide bond" evidence="9">
    <location>
        <begin position="76"/>
        <end position="86"/>
    </location>
</feature>
<dbReference type="Pfam" id="PF00090">
    <property type="entry name" value="TSP_1"/>
    <property type="match status" value="2"/>
</dbReference>
<feature type="disulfide bond" evidence="9">
    <location>
        <begin position="32"/>
        <end position="96"/>
    </location>
</feature>
<dbReference type="Gene3D" id="2.20.100.10">
    <property type="entry name" value="Thrombospondin type-1 (TSP1) repeat"/>
    <property type="match status" value="2"/>
</dbReference>
<dbReference type="InterPro" id="IPR016187">
    <property type="entry name" value="CTDL_fold"/>
</dbReference>
<keyword evidence="2" id="KW-0479">Metal-binding</keyword>
<dbReference type="PROSITE" id="PS00615">
    <property type="entry name" value="C_TYPE_LECTIN_1"/>
    <property type="match status" value="1"/>
</dbReference>
<proteinExistence type="inferred from homology"/>
<dbReference type="Proteomes" id="UP000001554">
    <property type="component" value="Chromosome 16"/>
</dbReference>
<feature type="compositionally biased region" description="Polar residues" evidence="10">
    <location>
        <begin position="741"/>
        <end position="759"/>
    </location>
</feature>
<feature type="domain" description="SRCR" evidence="13">
    <location>
        <begin position="584"/>
        <end position="684"/>
    </location>
</feature>
<feature type="disulfide bond" evidence="9">
    <location>
        <begin position="609"/>
        <end position="673"/>
    </location>
</feature>
<evidence type="ECO:0000256" key="3">
    <source>
        <dbReference type="ARBA" id="ARBA00022729"/>
    </source>
</evidence>
<dbReference type="PROSITE" id="PS00420">
    <property type="entry name" value="SRCR_1"/>
    <property type="match status" value="4"/>
</dbReference>
<dbReference type="InterPro" id="IPR001190">
    <property type="entry name" value="SRCR"/>
</dbReference>
<dbReference type="SUPFAM" id="SSF56436">
    <property type="entry name" value="C-type lectin-like"/>
    <property type="match status" value="1"/>
</dbReference>
<dbReference type="Pfam" id="PF22633">
    <property type="entry name" value="F5_F8_type_C_2"/>
    <property type="match status" value="1"/>
</dbReference>
<dbReference type="PRINTS" id="PR00258">
    <property type="entry name" value="SPERACTRCPTR"/>
</dbReference>
<dbReference type="Pfam" id="PF00431">
    <property type="entry name" value="CUB"/>
    <property type="match status" value="1"/>
</dbReference>
<evidence type="ECO:0000256" key="9">
    <source>
        <dbReference type="PROSITE-ProRule" id="PRU00196"/>
    </source>
</evidence>
<evidence type="ECO:0000256" key="2">
    <source>
        <dbReference type="ARBA" id="ARBA00022723"/>
    </source>
</evidence>
<dbReference type="GO" id="GO:0046872">
    <property type="term" value="F:metal ion binding"/>
    <property type="evidence" value="ECO:0007669"/>
    <property type="project" value="UniProtKB-KW"/>
</dbReference>
<feature type="disulfide bond" evidence="8">
    <location>
        <begin position="982"/>
        <end position="1009"/>
    </location>
</feature>
<evidence type="ECO:0000256" key="7">
    <source>
        <dbReference type="ARBA" id="ARBA00023180"/>
    </source>
</evidence>
<dbReference type="FunFam" id="2.20.100.10:FF:000007">
    <property type="entry name" value="Thrombospondin 1"/>
    <property type="match status" value="2"/>
</dbReference>
<feature type="region of interest" description="Disordered" evidence="10">
    <location>
        <begin position="739"/>
        <end position="759"/>
    </location>
</feature>
<feature type="disulfide bond" evidence="9">
    <location>
        <begin position="309"/>
        <end position="370"/>
    </location>
</feature>
<feature type="disulfide bond" evidence="9">
    <location>
        <begin position="237"/>
        <end position="247"/>
    </location>
</feature>
<gene>
    <name evidence="15" type="primary">LOC118403029</name>
</gene>
<dbReference type="InterPro" id="IPR006585">
    <property type="entry name" value="FTP1"/>
</dbReference>
<feature type="domain" description="CUB" evidence="11">
    <location>
        <begin position="982"/>
        <end position="1052"/>
    </location>
</feature>
<dbReference type="SMART" id="SM00607">
    <property type="entry name" value="FTP"/>
    <property type="match status" value="1"/>
</dbReference>
<keyword evidence="5" id="KW-0106">Calcium</keyword>
<keyword evidence="4" id="KW-0677">Repeat</keyword>
<evidence type="ECO:0000256" key="1">
    <source>
        <dbReference type="ARBA" id="ARBA00009931"/>
    </source>
</evidence>
<name>A0A9J7KG43_BRAFL</name>
<dbReference type="SMART" id="SM00209">
    <property type="entry name" value="TSP1"/>
    <property type="match status" value="2"/>
</dbReference>
<feature type="disulfide bond" evidence="9">
    <location>
        <begin position="653"/>
        <end position="663"/>
    </location>
</feature>
<dbReference type="SMART" id="SM00034">
    <property type="entry name" value="CLECT"/>
    <property type="match status" value="1"/>
</dbReference>
<dbReference type="InterPro" id="IPR000859">
    <property type="entry name" value="CUB_dom"/>
</dbReference>
<dbReference type="CDD" id="cd00041">
    <property type="entry name" value="CUB"/>
    <property type="match status" value="1"/>
</dbReference>
<dbReference type="InterPro" id="IPR018378">
    <property type="entry name" value="C-type_lectin_CS"/>
</dbReference>
<evidence type="ECO:0000259" key="12">
    <source>
        <dbReference type="PROSITE" id="PS50041"/>
    </source>
</evidence>
<feature type="disulfide bond" evidence="9">
    <location>
        <begin position="45"/>
        <end position="106"/>
    </location>
</feature>
<dbReference type="InterPro" id="IPR001304">
    <property type="entry name" value="C-type_lectin-like"/>
</dbReference>